<evidence type="ECO:0000313" key="2">
    <source>
        <dbReference type="EMBL" id="CAG6457867.1"/>
    </source>
</evidence>
<organism evidence="2">
    <name type="scientific">Culex pipiens</name>
    <name type="common">House mosquito</name>
    <dbReference type="NCBI Taxonomy" id="7175"/>
    <lineage>
        <taxon>Eukaryota</taxon>
        <taxon>Metazoa</taxon>
        <taxon>Ecdysozoa</taxon>
        <taxon>Arthropoda</taxon>
        <taxon>Hexapoda</taxon>
        <taxon>Insecta</taxon>
        <taxon>Pterygota</taxon>
        <taxon>Neoptera</taxon>
        <taxon>Endopterygota</taxon>
        <taxon>Diptera</taxon>
        <taxon>Nematocera</taxon>
        <taxon>Culicoidea</taxon>
        <taxon>Culicidae</taxon>
        <taxon>Culicinae</taxon>
        <taxon>Culicini</taxon>
        <taxon>Culex</taxon>
        <taxon>Culex</taxon>
    </lineage>
</organism>
<sequence length="107" mass="12209">MAAHLCKNMCLFFNIFTTLFLFRVTHYRLAQLPANRNIYKLCIFPSYFCFILFSSFCLQTHTGCSARNDIKSTLSRGGGSGRDTQMIVAKLEQIETALARVQFVVKI</sequence>
<keyword evidence="1" id="KW-0472">Membrane</keyword>
<keyword evidence="1" id="KW-1133">Transmembrane helix</keyword>
<dbReference type="AlphaFoldDB" id="A0A8D8ANT8"/>
<evidence type="ECO:0000256" key="1">
    <source>
        <dbReference type="SAM" id="Phobius"/>
    </source>
</evidence>
<reference evidence="2" key="1">
    <citation type="submission" date="2021-05" db="EMBL/GenBank/DDBJ databases">
        <authorList>
            <person name="Alioto T."/>
            <person name="Alioto T."/>
            <person name="Gomez Garrido J."/>
        </authorList>
    </citation>
    <scope>NUCLEOTIDE SEQUENCE</scope>
</reference>
<dbReference type="EMBL" id="HBUE01033552">
    <property type="protein sequence ID" value="CAG6457867.1"/>
    <property type="molecule type" value="Transcribed_RNA"/>
</dbReference>
<feature type="transmembrane region" description="Helical" evidence="1">
    <location>
        <begin position="38"/>
        <end position="58"/>
    </location>
</feature>
<protein>
    <submittedName>
        <fullName evidence="2">(northern house mosquito) hypothetical protein</fullName>
    </submittedName>
</protein>
<keyword evidence="1" id="KW-0812">Transmembrane</keyword>
<proteinExistence type="predicted"/>
<accession>A0A8D8ANT8</accession>
<name>A0A8D8ANT8_CULPI</name>
<feature type="transmembrane region" description="Helical" evidence="1">
    <location>
        <begin position="9"/>
        <end position="26"/>
    </location>
</feature>